<proteinExistence type="predicted"/>
<dbReference type="AlphaFoldDB" id="A0A077ZGN0"/>
<dbReference type="PANTHER" id="PTHR28643">
    <property type="entry name" value="SWI5-DEPENDENT RECOMBINATION DNA REPAIR PROTEIN 1 HOMOLOG"/>
    <property type="match status" value="1"/>
</dbReference>
<evidence type="ECO:0000313" key="3">
    <source>
        <dbReference type="Proteomes" id="UP000030665"/>
    </source>
</evidence>
<dbReference type="PANTHER" id="PTHR28643:SF1">
    <property type="entry name" value="SWI5-DEPENDENT RECOMBINATION DNA REPAIR PROTEIN 1 HOMOLOG"/>
    <property type="match status" value="1"/>
</dbReference>
<dbReference type="InterPro" id="IPR042429">
    <property type="entry name" value="SFR1"/>
</dbReference>
<evidence type="ECO:0000256" key="1">
    <source>
        <dbReference type="SAM" id="MobiDB-lite"/>
    </source>
</evidence>
<dbReference type="GO" id="GO:0003713">
    <property type="term" value="F:transcription coactivator activity"/>
    <property type="evidence" value="ECO:0007669"/>
    <property type="project" value="InterPro"/>
</dbReference>
<sequence length="155" mass="18047">MYSPALKEKLRKQGRTYYSHAKSDHGSHSVSASPKEVTDHHHCTSNDSPIIAAKASNSKRDITQNTENLTQPFGSVEQKRDILRRLRIVERYRKEEALLKVEHLIPKWLNVCQDVAQRVWNLLPEPRPSLAEFFRQLHVDLELIQFDEAEDCFRS</sequence>
<name>A0A077ZGN0_TRITR</name>
<evidence type="ECO:0000313" key="2">
    <source>
        <dbReference type="EMBL" id="CDW57770.1"/>
    </source>
</evidence>
<keyword evidence="3" id="KW-1185">Reference proteome</keyword>
<gene>
    <name evidence="2" type="ORF">TTRE_0000606501</name>
</gene>
<feature type="region of interest" description="Disordered" evidence="1">
    <location>
        <begin position="18"/>
        <end position="47"/>
    </location>
</feature>
<dbReference type="OrthoDB" id="10051617at2759"/>
<dbReference type="Gene3D" id="6.10.140.1020">
    <property type="match status" value="1"/>
</dbReference>
<dbReference type="GO" id="GO:0000724">
    <property type="term" value="P:double-strand break repair via homologous recombination"/>
    <property type="evidence" value="ECO:0007669"/>
    <property type="project" value="InterPro"/>
</dbReference>
<dbReference type="Proteomes" id="UP000030665">
    <property type="component" value="Unassembled WGS sequence"/>
</dbReference>
<reference evidence="2" key="1">
    <citation type="submission" date="2014-01" db="EMBL/GenBank/DDBJ databases">
        <authorList>
            <person name="Aslett M."/>
        </authorList>
    </citation>
    <scope>NUCLEOTIDE SEQUENCE</scope>
</reference>
<dbReference type="EMBL" id="HG806210">
    <property type="protein sequence ID" value="CDW57770.1"/>
    <property type="molecule type" value="Genomic_DNA"/>
</dbReference>
<organism evidence="2 3">
    <name type="scientific">Trichuris trichiura</name>
    <name type="common">Whipworm</name>
    <name type="synonym">Trichocephalus trichiurus</name>
    <dbReference type="NCBI Taxonomy" id="36087"/>
    <lineage>
        <taxon>Eukaryota</taxon>
        <taxon>Metazoa</taxon>
        <taxon>Ecdysozoa</taxon>
        <taxon>Nematoda</taxon>
        <taxon>Enoplea</taxon>
        <taxon>Dorylaimia</taxon>
        <taxon>Trichinellida</taxon>
        <taxon>Trichuridae</taxon>
        <taxon>Trichuris</taxon>
    </lineage>
</organism>
<reference evidence="2" key="2">
    <citation type="submission" date="2014-03" db="EMBL/GenBank/DDBJ databases">
        <title>The whipworm genome and dual-species transcriptomics of an intimate host-pathogen interaction.</title>
        <authorList>
            <person name="Foth B.J."/>
            <person name="Tsai I.J."/>
            <person name="Reid A.J."/>
            <person name="Bancroft A.J."/>
            <person name="Nichol S."/>
            <person name="Tracey A."/>
            <person name="Holroyd N."/>
            <person name="Cotton J.A."/>
            <person name="Stanley E.J."/>
            <person name="Zarowiecki M."/>
            <person name="Liu J.Z."/>
            <person name="Huckvale T."/>
            <person name="Cooper P.J."/>
            <person name="Grencis R.K."/>
            <person name="Berriman M."/>
        </authorList>
    </citation>
    <scope>NUCLEOTIDE SEQUENCE [LARGE SCALE GENOMIC DNA]</scope>
</reference>
<accession>A0A077ZGN0</accession>
<protein>
    <submittedName>
        <fullName evidence="2">Swi5 dependent recombination DNA repair protein</fullName>
    </submittedName>
</protein>
<dbReference type="GO" id="GO:0032798">
    <property type="term" value="C:Swi5-Sfr1 complex"/>
    <property type="evidence" value="ECO:0007669"/>
    <property type="project" value="InterPro"/>
</dbReference>